<dbReference type="EMBL" id="FNAI01000003">
    <property type="protein sequence ID" value="SDE01862.1"/>
    <property type="molecule type" value="Genomic_DNA"/>
</dbReference>
<name>A0A1G6ZHD2_9SPHI</name>
<organism evidence="1 2">
    <name type="scientific">Mucilaginibacter pineti</name>
    <dbReference type="NCBI Taxonomy" id="1391627"/>
    <lineage>
        <taxon>Bacteria</taxon>
        <taxon>Pseudomonadati</taxon>
        <taxon>Bacteroidota</taxon>
        <taxon>Sphingobacteriia</taxon>
        <taxon>Sphingobacteriales</taxon>
        <taxon>Sphingobacteriaceae</taxon>
        <taxon>Mucilaginibacter</taxon>
    </lineage>
</organism>
<proteinExistence type="predicted"/>
<evidence type="ECO:0000313" key="2">
    <source>
        <dbReference type="Proteomes" id="UP000199072"/>
    </source>
</evidence>
<dbReference type="STRING" id="1391627.SAMN05216464_103355"/>
<reference evidence="1 2" key="1">
    <citation type="submission" date="2016-10" db="EMBL/GenBank/DDBJ databases">
        <authorList>
            <person name="de Groot N.N."/>
        </authorList>
    </citation>
    <scope>NUCLEOTIDE SEQUENCE [LARGE SCALE GENOMIC DNA]</scope>
    <source>
        <strain evidence="1 2">47C3B</strain>
    </source>
</reference>
<dbReference type="AlphaFoldDB" id="A0A1G6ZHD2"/>
<evidence type="ECO:0000313" key="1">
    <source>
        <dbReference type="EMBL" id="SDE01862.1"/>
    </source>
</evidence>
<keyword evidence="2" id="KW-1185">Reference proteome</keyword>
<protein>
    <submittedName>
        <fullName evidence="1">Uncharacterized protein</fullName>
    </submittedName>
</protein>
<dbReference type="Proteomes" id="UP000199072">
    <property type="component" value="Unassembled WGS sequence"/>
</dbReference>
<gene>
    <name evidence="1" type="ORF">SAMN05216464_103355</name>
</gene>
<sequence length="172" mass="19976">MGGLKFPKKVEIVNFLFTCRVFEIPNEPDRPLFCNIVFEIFCKFVYCKLEFITRFQALLMLIVMFPFKLNCASLLRFFANDQQNTINVALNCDQEWGVEFAASVLLYMANNPYVYNRAFFHKYISLIPASIIHQLEKIAPGDANLQNAWEKSKHHLIKLLGLKQQTLKAFNA</sequence>
<accession>A0A1G6ZHD2</accession>